<proteinExistence type="predicted"/>
<evidence type="ECO:0000313" key="2">
    <source>
        <dbReference type="Proteomes" id="UP000594263"/>
    </source>
</evidence>
<protein>
    <submittedName>
        <fullName evidence="1">Uncharacterized protein</fullName>
    </submittedName>
</protein>
<keyword evidence="2" id="KW-1185">Reference proteome</keyword>
<reference evidence="1" key="1">
    <citation type="submission" date="2021-01" db="UniProtKB">
        <authorList>
            <consortium name="EnsemblPlants"/>
        </authorList>
    </citation>
    <scope>IDENTIFICATION</scope>
</reference>
<organism evidence="1 2">
    <name type="scientific">Kalanchoe fedtschenkoi</name>
    <name type="common">Lavender scallops</name>
    <name type="synonym">South American air plant</name>
    <dbReference type="NCBI Taxonomy" id="63787"/>
    <lineage>
        <taxon>Eukaryota</taxon>
        <taxon>Viridiplantae</taxon>
        <taxon>Streptophyta</taxon>
        <taxon>Embryophyta</taxon>
        <taxon>Tracheophyta</taxon>
        <taxon>Spermatophyta</taxon>
        <taxon>Magnoliopsida</taxon>
        <taxon>eudicotyledons</taxon>
        <taxon>Gunneridae</taxon>
        <taxon>Pentapetalae</taxon>
        <taxon>Saxifragales</taxon>
        <taxon>Crassulaceae</taxon>
        <taxon>Kalanchoe</taxon>
    </lineage>
</organism>
<dbReference type="Proteomes" id="UP000594263">
    <property type="component" value="Unplaced"/>
</dbReference>
<dbReference type="Gramene" id="Kaladp0188s0002.1.v1.1">
    <property type="protein sequence ID" value="Kaladp0188s0002.1.v1.1.CDS.1"/>
    <property type="gene ID" value="Kaladp0188s0002.v1.1"/>
</dbReference>
<sequence length="129" mass="14325">MRESGSNESSFTKGTVVIELPNADRIKKFPSVNKKLSQISSQAERDFSFKYYKFARESQETNFFIERTKQVILDEGTKINNIIELSYCPLSASVTVFNSPLVSSKIGTSAPLTVQKHNDGSTGTVVPQI</sequence>
<accession>A0A7N0V9G6</accession>
<dbReference type="AlphaFoldDB" id="A0A7N0V9G6"/>
<dbReference type="EnsemblPlants" id="Kaladp0188s0002.1.v1.1">
    <property type="protein sequence ID" value="Kaladp0188s0002.1.v1.1.CDS.1"/>
    <property type="gene ID" value="Kaladp0188s0002.v1.1"/>
</dbReference>
<name>A0A7N0V9G6_KALFE</name>
<evidence type="ECO:0000313" key="1">
    <source>
        <dbReference type="EnsemblPlants" id="Kaladp0188s0002.1.v1.1.CDS.1"/>
    </source>
</evidence>